<keyword evidence="5 8" id="KW-1133">Transmembrane helix</keyword>
<dbReference type="Pfam" id="PF00584">
    <property type="entry name" value="SecE"/>
    <property type="match status" value="1"/>
</dbReference>
<comment type="similarity">
    <text evidence="8">Belongs to the SecE/SEC61-gamma family.</text>
</comment>
<keyword evidence="6 8" id="KW-0811">Translocation</keyword>
<evidence type="ECO:0000256" key="4">
    <source>
        <dbReference type="ARBA" id="ARBA00022927"/>
    </source>
</evidence>
<protein>
    <recommendedName>
        <fullName evidence="8">Protein translocase subunit SecE</fullName>
    </recommendedName>
</protein>
<dbReference type="InterPro" id="IPR038379">
    <property type="entry name" value="SecE_sf"/>
</dbReference>
<comment type="subunit">
    <text evidence="8">Component of the Sec protein translocase complex. Heterotrimer consisting of SecY, SecE and SecG subunits. The heterotrimers can form oligomers, although 1 heterotrimer is thought to be able to translocate proteins. Interacts with the ribosome. Interacts with SecDF, and other proteins may be involved. Interacts with SecA.</text>
</comment>
<evidence type="ECO:0000256" key="5">
    <source>
        <dbReference type="ARBA" id="ARBA00022989"/>
    </source>
</evidence>
<evidence type="ECO:0000313" key="9">
    <source>
        <dbReference type="EMBL" id="MBK3516800.1"/>
    </source>
</evidence>
<evidence type="ECO:0000256" key="6">
    <source>
        <dbReference type="ARBA" id="ARBA00023010"/>
    </source>
</evidence>
<evidence type="ECO:0000256" key="2">
    <source>
        <dbReference type="ARBA" id="ARBA00022448"/>
    </source>
</evidence>
<keyword evidence="10" id="KW-1185">Reference proteome</keyword>
<organism evidence="9 10">
    <name type="scientific">Carboxylicivirga marina</name>
    <dbReference type="NCBI Taxonomy" id="2800988"/>
    <lineage>
        <taxon>Bacteria</taxon>
        <taxon>Pseudomonadati</taxon>
        <taxon>Bacteroidota</taxon>
        <taxon>Bacteroidia</taxon>
        <taxon>Marinilabiliales</taxon>
        <taxon>Marinilabiliaceae</taxon>
        <taxon>Carboxylicivirga</taxon>
    </lineage>
</organism>
<keyword evidence="8" id="KW-1003">Cell membrane</keyword>
<dbReference type="InterPro" id="IPR005807">
    <property type="entry name" value="SecE_bac"/>
</dbReference>
<keyword evidence="3 8" id="KW-0812">Transmembrane</keyword>
<accession>A0ABS1HGP9</accession>
<dbReference type="HAMAP" id="MF_00422">
    <property type="entry name" value="SecE"/>
    <property type="match status" value="1"/>
</dbReference>
<comment type="subcellular location">
    <subcellularLocation>
        <location evidence="8">Cell membrane</location>
        <topology evidence="8">Single-pass membrane protein</topology>
    </subcellularLocation>
    <subcellularLocation>
        <location evidence="1">Membrane</location>
    </subcellularLocation>
</comment>
<reference evidence="9 10" key="1">
    <citation type="submission" date="2021-01" db="EMBL/GenBank/DDBJ databases">
        <title>Carboxyliciviraga sp.nov., isolated from coastal sediments.</title>
        <authorList>
            <person name="Lu D."/>
            <person name="Zhang T."/>
        </authorList>
    </citation>
    <scope>NUCLEOTIDE SEQUENCE [LARGE SCALE GENOMIC DNA]</scope>
    <source>
        <strain evidence="9 10">N1Y132</strain>
    </source>
</reference>
<gene>
    <name evidence="8 9" type="primary">secE</name>
    <name evidence="9" type="ORF">JIV24_05550</name>
</gene>
<proteinExistence type="inferred from homology"/>
<comment type="caution">
    <text evidence="9">The sequence shown here is derived from an EMBL/GenBank/DDBJ whole genome shotgun (WGS) entry which is preliminary data.</text>
</comment>
<evidence type="ECO:0000313" key="10">
    <source>
        <dbReference type="Proteomes" id="UP000605676"/>
    </source>
</evidence>
<keyword evidence="7 8" id="KW-0472">Membrane</keyword>
<dbReference type="Proteomes" id="UP000605676">
    <property type="component" value="Unassembled WGS sequence"/>
</dbReference>
<dbReference type="NCBIfam" id="TIGR00964">
    <property type="entry name" value="secE_bact"/>
    <property type="match status" value="1"/>
</dbReference>
<dbReference type="Gene3D" id="1.20.5.1030">
    <property type="entry name" value="Preprotein translocase secy subunit"/>
    <property type="match status" value="1"/>
</dbReference>
<keyword evidence="4 8" id="KW-0653">Protein transport</keyword>
<name>A0ABS1HGP9_9BACT</name>
<feature type="transmembrane region" description="Helical" evidence="8">
    <location>
        <begin position="31"/>
        <end position="52"/>
    </location>
</feature>
<dbReference type="InterPro" id="IPR001901">
    <property type="entry name" value="Translocase_SecE/Sec61-g"/>
</dbReference>
<evidence type="ECO:0000256" key="1">
    <source>
        <dbReference type="ARBA" id="ARBA00004370"/>
    </source>
</evidence>
<dbReference type="EMBL" id="JAENRR010000008">
    <property type="protein sequence ID" value="MBK3516800.1"/>
    <property type="molecule type" value="Genomic_DNA"/>
</dbReference>
<sequence>MNKITTYFKDVQNELVNKTSWPSWSELTNSAIVVMIASVIIAGIIFAMDYSFDNILDWVYKRLY</sequence>
<keyword evidence="2 8" id="KW-0813">Transport</keyword>
<comment type="function">
    <text evidence="8">Essential subunit of the Sec protein translocation channel SecYEG. Clamps together the 2 halves of SecY. May contact the channel plug during translocation.</text>
</comment>
<evidence type="ECO:0000256" key="7">
    <source>
        <dbReference type="ARBA" id="ARBA00023136"/>
    </source>
</evidence>
<dbReference type="RefSeq" id="WP_200464029.1">
    <property type="nucleotide sequence ID" value="NZ_JAENRR010000008.1"/>
</dbReference>
<evidence type="ECO:0000256" key="3">
    <source>
        <dbReference type="ARBA" id="ARBA00022692"/>
    </source>
</evidence>
<evidence type="ECO:0000256" key="8">
    <source>
        <dbReference type="HAMAP-Rule" id="MF_00422"/>
    </source>
</evidence>